<evidence type="ECO:0000259" key="7">
    <source>
        <dbReference type="Pfam" id="PF08281"/>
    </source>
</evidence>
<keyword evidence="3" id="KW-0731">Sigma factor</keyword>
<feature type="domain" description="RNA polymerase sigma factor 70 region 4 type 2" evidence="7">
    <location>
        <begin position="145"/>
        <end position="195"/>
    </location>
</feature>
<dbReference type="InterPro" id="IPR036388">
    <property type="entry name" value="WH-like_DNA-bd_sf"/>
</dbReference>
<dbReference type="Gene3D" id="1.10.10.10">
    <property type="entry name" value="Winged helix-like DNA-binding domain superfamily/Winged helix DNA-binding domain"/>
    <property type="match status" value="1"/>
</dbReference>
<dbReference type="EMBL" id="BAAAQN010000052">
    <property type="protein sequence ID" value="GAA2051678.1"/>
    <property type="molecule type" value="Genomic_DNA"/>
</dbReference>
<dbReference type="Pfam" id="PF04542">
    <property type="entry name" value="Sigma70_r2"/>
    <property type="match status" value="1"/>
</dbReference>
<proteinExistence type="inferred from homology"/>
<organism evidence="8 9">
    <name type="scientific">Catenulispora yoronensis</name>
    <dbReference type="NCBI Taxonomy" id="450799"/>
    <lineage>
        <taxon>Bacteria</taxon>
        <taxon>Bacillati</taxon>
        <taxon>Actinomycetota</taxon>
        <taxon>Actinomycetes</taxon>
        <taxon>Catenulisporales</taxon>
        <taxon>Catenulisporaceae</taxon>
        <taxon>Catenulispora</taxon>
    </lineage>
</organism>
<evidence type="ECO:0000313" key="8">
    <source>
        <dbReference type="EMBL" id="GAA2051678.1"/>
    </source>
</evidence>
<feature type="domain" description="RNA polymerase sigma-70 region 2" evidence="6">
    <location>
        <begin position="48"/>
        <end position="111"/>
    </location>
</feature>
<evidence type="ECO:0000256" key="3">
    <source>
        <dbReference type="ARBA" id="ARBA00023082"/>
    </source>
</evidence>
<dbReference type="PANTHER" id="PTHR43133">
    <property type="entry name" value="RNA POLYMERASE ECF-TYPE SIGMA FACTO"/>
    <property type="match status" value="1"/>
</dbReference>
<accession>A0ABN2V4P3</accession>
<sequence length="206" mass="22060">MALFAVPADPGDAAPPGKAAPHRQAGAPQPRAPQSLPTAAYPGWEAIYADNVERIYRLMYSKVGNRPDAEDLTSQVFLTALGPMRTTASVGEVRSYLLATARTVLASHWRATLGHQVTVIDVDAFDLEDFSETGGEERSGRNTARLGAILSALPERQRAILTLRFLRGYSIKAAAAELGVTVANAKVLQHRALRRAAGLDKEGEAS</sequence>
<dbReference type="RefSeq" id="WP_344669846.1">
    <property type="nucleotide sequence ID" value="NZ_BAAAQN010000052.1"/>
</dbReference>
<protein>
    <submittedName>
        <fullName evidence="8">Sigma-70 family RNA polymerase sigma factor</fullName>
    </submittedName>
</protein>
<dbReference type="InterPro" id="IPR039425">
    <property type="entry name" value="RNA_pol_sigma-70-like"/>
</dbReference>
<dbReference type="Proteomes" id="UP001500751">
    <property type="component" value="Unassembled WGS sequence"/>
</dbReference>
<dbReference type="SUPFAM" id="SSF88659">
    <property type="entry name" value="Sigma3 and sigma4 domains of RNA polymerase sigma factors"/>
    <property type="match status" value="1"/>
</dbReference>
<dbReference type="InterPro" id="IPR013249">
    <property type="entry name" value="RNA_pol_sigma70_r4_t2"/>
</dbReference>
<evidence type="ECO:0000256" key="1">
    <source>
        <dbReference type="ARBA" id="ARBA00010641"/>
    </source>
</evidence>
<dbReference type="Gene3D" id="1.10.1740.10">
    <property type="match status" value="1"/>
</dbReference>
<evidence type="ECO:0000256" key="2">
    <source>
        <dbReference type="ARBA" id="ARBA00023015"/>
    </source>
</evidence>
<evidence type="ECO:0000313" key="9">
    <source>
        <dbReference type="Proteomes" id="UP001500751"/>
    </source>
</evidence>
<keyword evidence="2" id="KW-0805">Transcription regulation</keyword>
<feature type="compositionally biased region" description="Low complexity" evidence="5">
    <location>
        <begin position="7"/>
        <end position="19"/>
    </location>
</feature>
<dbReference type="CDD" id="cd06171">
    <property type="entry name" value="Sigma70_r4"/>
    <property type="match status" value="1"/>
</dbReference>
<feature type="region of interest" description="Disordered" evidence="5">
    <location>
        <begin position="1"/>
        <end position="36"/>
    </location>
</feature>
<dbReference type="InterPro" id="IPR014284">
    <property type="entry name" value="RNA_pol_sigma-70_dom"/>
</dbReference>
<dbReference type="SUPFAM" id="SSF88946">
    <property type="entry name" value="Sigma2 domain of RNA polymerase sigma factors"/>
    <property type="match status" value="1"/>
</dbReference>
<keyword evidence="4" id="KW-0804">Transcription</keyword>
<comment type="similarity">
    <text evidence="1">Belongs to the sigma-70 factor family. ECF subfamily.</text>
</comment>
<name>A0ABN2V4P3_9ACTN</name>
<reference evidence="8 9" key="1">
    <citation type="journal article" date="2019" name="Int. J. Syst. Evol. Microbiol.">
        <title>The Global Catalogue of Microorganisms (GCM) 10K type strain sequencing project: providing services to taxonomists for standard genome sequencing and annotation.</title>
        <authorList>
            <consortium name="The Broad Institute Genomics Platform"/>
            <consortium name="The Broad Institute Genome Sequencing Center for Infectious Disease"/>
            <person name="Wu L."/>
            <person name="Ma J."/>
        </authorList>
    </citation>
    <scope>NUCLEOTIDE SEQUENCE [LARGE SCALE GENOMIC DNA]</scope>
    <source>
        <strain evidence="8 9">JCM 16014</strain>
    </source>
</reference>
<dbReference type="PANTHER" id="PTHR43133:SF57">
    <property type="entry name" value="RNA POLYMERASE SIGMA-70 FACTOR"/>
    <property type="match status" value="1"/>
</dbReference>
<evidence type="ECO:0000256" key="4">
    <source>
        <dbReference type="ARBA" id="ARBA00023163"/>
    </source>
</evidence>
<dbReference type="InterPro" id="IPR013325">
    <property type="entry name" value="RNA_pol_sigma_r2"/>
</dbReference>
<gene>
    <name evidence="8" type="ORF">GCM10009839_68490</name>
</gene>
<dbReference type="InterPro" id="IPR013324">
    <property type="entry name" value="RNA_pol_sigma_r3/r4-like"/>
</dbReference>
<evidence type="ECO:0000256" key="5">
    <source>
        <dbReference type="SAM" id="MobiDB-lite"/>
    </source>
</evidence>
<keyword evidence="9" id="KW-1185">Reference proteome</keyword>
<evidence type="ECO:0000259" key="6">
    <source>
        <dbReference type="Pfam" id="PF04542"/>
    </source>
</evidence>
<comment type="caution">
    <text evidence="8">The sequence shown here is derived from an EMBL/GenBank/DDBJ whole genome shotgun (WGS) entry which is preliminary data.</text>
</comment>
<dbReference type="NCBIfam" id="TIGR02937">
    <property type="entry name" value="sigma70-ECF"/>
    <property type="match status" value="1"/>
</dbReference>
<dbReference type="Pfam" id="PF08281">
    <property type="entry name" value="Sigma70_r4_2"/>
    <property type="match status" value="1"/>
</dbReference>
<dbReference type="InterPro" id="IPR007627">
    <property type="entry name" value="RNA_pol_sigma70_r2"/>
</dbReference>